<reference evidence="1" key="1">
    <citation type="journal article" date="2022" name="Front. Microbiol.">
        <title>Mirubactin C rescues the lethal effect of cell wall biosynthesis mutations in Bacillus subtilis.</title>
        <authorList>
            <person name="Kepplinger B."/>
            <person name="Wen X."/>
            <person name="Tyler A.R."/>
            <person name="Kim B.Y."/>
            <person name="Brown J."/>
            <person name="Banks P."/>
            <person name="Dashti Y."/>
            <person name="Mackenzie E.S."/>
            <person name="Wills C."/>
            <person name="Kawai Y."/>
            <person name="Waldron K.J."/>
            <person name="Allenby N.E.E."/>
            <person name="Wu L.J."/>
            <person name="Hall M.J."/>
            <person name="Errington J."/>
        </authorList>
    </citation>
    <scope>NUCLEOTIDE SEQUENCE</scope>
    <source>
        <strain evidence="1">MDA8-470</strain>
    </source>
</reference>
<evidence type="ECO:0000313" key="1">
    <source>
        <dbReference type="EMBL" id="UZK53919.1"/>
    </source>
</evidence>
<organism evidence="1 2">
    <name type="scientific">Streptomyces drozdowiczii</name>
    <dbReference type="NCBI Taxonomy" id="202862"/>
    <lineage>
        <taxon>Bacteria</taxon>
        <taxon>Bacillati</taxon>
        <taxon>Actinomycetota</taxon>
        <taxon>Actinomycetes</taxon>
        <taxon>Kitasatosporales</taxon>
        <taxon>Streptomycetaceae</taxon>
        <taxon>Streptomyces</taxon>
    </lineage>
</organism>
<accession>A0ABY6PP13</accession>
<dbReference type="SUPFAM" id="SSF53271">
    <property type="entry name" value="PRTase-like"/>
    <property type="match status" value="1"/>
</dbReference>
<protein>
    <submittedName>
        <fullName evidence="1">Uncharacterized protein</fullName>
    </submittedName>
</protein>
<evidence type="ECO:0000313" key="2">
    <source>
        <dbReference type="Proteomes" id="UP001164963"/>
    </source>
</evidence>
<sequence length="290" mass="31534">MDCEPISLILDIQAAARQLSPFGRELLHDDLEALSRILLDLASSRGWNVVVHERFTSWVTPQLEKYDEVLVLDKLFVMPVGGDGPRYHHVAAHRRLGAGEQLVLDLAGLPDSLTEGGAGVRVAVVDDAMYSGDTLDGVLGRLASYDFAVEQVFVSAATERARQRLERHGVPVDTYAPEPVRGDVIHAHDVYPWLPHSGRRAEPPGTRMPARRISPLLHRSGAWLTDPALAQAPDLRRIAVSAVDRLSVRLGREPVAADVALLGTHVAVPLPCASDVPDSTPLRQLLAALL</sequence>
<proteinExistence type="predicted"/>
<dbReference type="InterPro" id="IPR029057">
    <property type="entry name" value="PRTase-like"/>
</dbReference>
<dbReference type="EMBL" id="CP098740">
    <property type="protein sequence ID" value="UZK53919.1"/>
    <property type="molecule type" value="Genomic_DNA"/>
</dbReference>
<keyword evidence="2" id="KW-1185">Reference proteome</keyword>
<gene>
    <name evidence="1" type="ORF">NEH16_06910</name>
</gene>
<dbReference type="Proteomes" id="UP001164963">
    <property type="component" value="Chromosome"/>
</dbReference>
<dbReference type="Gene3D" id="3.40.50.2020">
    <property type="match status" value="1"/>
</dbReference>
<name>A0ABY6PP13_9ACTN</name>
<dbReference type="RefSeq" id="WP_265540143.1">
    <property type="nucleotide sequence ID" value="NZ_CP098740.1"/>
</dbReference>